<evidence type="ECO:0000256" key="12">
    <source>
        <dbReference type="SAM" id="MobiDB-lite"/>
    </source>
</evidence>
<dbReference type="InterPro" id="IPR003439">
    <property type="entry name" value="ABC_transporter-like_ATP-bd"/>
</dbReference>
<keyword evidence="3 11" id="KW-0547">Nucleotide-binding</keyword>
<dbReference type="EMBL" id="MIQH01000718">
    <property type="protein sequence ID" value="OIR24343.1"/>
    <property type="molecule type" value="Genomic_DNA"/>
</dbReference>
<dbReference type="PROSITE" id="PS00211">
    <property type="entry name" value="ABC_TRANSPORTER_1"/>
    <property type="match status" value="2"/>
</dbReference>
<comment type="function">
    <text evidence="11">Probably plays a role in ribosome assembly or function. May be involved in resolution of branched DNA intermediates that result from template switching in postreplication gaps. Binds DNA and has ATPase activity.</text>
</comment>
<dbReference type="Pfam" id="PF12848">
    <property type="entry name" value="ABC_tran_Xtn"/>
    <property type="match status" value="1"/>
</dbReference>
<comment type="catalytic activity">
    <reaction evidence="9 11">
        <text>ATP + H2O = ADP + phosphate + H(+)</text>
        <dbReference type="Rhea" id="RHEA:13065"/>
        <dbReference type="ChEBI" id="CHEBI:15377"/>
        <dbReference type="ChEBI" id="CHEBI:15378"/>
        <dbReference type="ChEBI" id="CHEBI:30616"/>
        <dbReference type="ChEBI" id="CHEBI:43474"/>
        <dbReference type="ChEBI" id="CHEBI:456216"/>
    </reaction>
</comment>
<evidence type="ECO:0000259" key="13">
    <source>
        <dbReference type="PROSITE" id="PS50893"/>
    </source>
</evidence>
<evidence type="ECO:0000256" key="11">
    <source>
        <dbReference type="HAMAP-Rule" id="MF_00848"/>
    </source>
</evidence>
<dbReference type="GO" id="GO:0005737">
    <property type="term" value="C:cytoplasm"/>
    <property type="evidence" value="ECO:0007669"/>
    <property type="project" value="UniProtKB-SubCell"/>
</dbReference>
<dbReference type="Gene3D" id="3.40.50.300">
    <property type="entry name" value="P-loop containing nucleotide triphosphate hydrolases"/>
    <property type="match status" value="2"/>
</dbReference>
<dbReference type="AlphaFoldDB" id="A0A1J5UJA6"/>
<dbReference type="PANTHER" id="PTHR42855">
    <property type="entry name" value="ABC TRANSPORTER ATP-BINDING SUBUNIT"/>
    <property type="match status" value="1"/>
</dbReference>
<dbReference type="InterPro" id="IPR032781">
    <property type="entry name" value="ABC_tran_Xtn"/>
</dbReference>
<dbReference type="OrthoDB" id="9808609at2"/>
<evidence type="ECO:0000313" key="17">
    <source>
        <dbReference type="Proteomes" id="UP000278334"/>
    </source>
</evidence>
<organism evidence="15 16">
    <name type="scientific">Bathymodiolus thermophilus thioautotrophic gill symbiont</name>
    <dbReference type="NCBI Taxonomy" id="2360"/>
    <lineage>
        <taxon>Bacteria</taxon>
        <taxon>Pseudomonadati</taxon>
        <taxon>Pseudomonadota</taxon>
        <taxon>Gammaproteobacteria</taxon>
        <taxon>sulfur-oxidizing symbionts</taxon>
    </lineage>
</organism>
<dbReference type="EMBL" id="CP024634">
    <property type="protein sequence ID" value="AYQ56516.1"/>
    <property type="molecule type" value="Genomic_DNA"/>
</dbReference>
<comment type="similarity">
    <text evidence="10 11">Belongs to the ABC transporter superfamily. ABCF family. Uup subfamily.</text>
</comment>
<sequence length="620" mass="70240">MPLITLDNISLNFSEKLILNEVSTTILKGDKIALIGRNGEGKSTFMRVLAGAIEPDDGKVKVKNGIKISYLEQSPPEDNDKNLFDIVAEGLGDIGIVLTKYQHFMADEKLDEAAELQEEIDRLDGWQYLHKIETILNRFTLNAEVILSTLSGGWRRRVMLARALIQEPNVLLLDEPTNHMDITAILDLEKMLKDYHGTLVLISHDRAFIAGIVNKVFDLDRGNLAVFECGYQDYVKRKDNLLNSETMANKRFDKKLAQEEVWIRQGIKARRTRNEGRVRALQEMRNSFVNRRQKQGKVKIHSVAEDEKRASKLVFEIKKMSYSIGDLQLVKDFSMLVLKGEKIGIIGGNGSGKSTFIKLLLDELQPSSGSIRRSKTIKLAYFDQMREMLKPNMKAMDFVSGGSEHINIGGKSKHIIGYLRQFLFTGKQAMAPIKMFSGGEKNRLMLAKILSQPANLLVLDEPTNDLDVETLELLEEMLVEYTGTLILISHDRTFLNNVVGSTVVMDGDGVINQYAGGYDDYLTQKQDNLDNQVKTKVQSKSKQEKKTPGNPKQKLSYKQQQALEKLPHKIETAEAEIKAIQLQLADPEFFQQPESQEALVRLSRLEADLARYYEKWSTLE</sequence>
<protein>
    <recommendedName>
        <fullName evidence="11">ATP-binding protein Uup</fullName>
        <ecNumber evidence="11">3.6.1.-</ecNumber>
    </recommendedName>
</protein>
<dbReference type="GO" id="GO:0016887">
    <property type="term" value="F:ATP hydrolysis activity"/>
    <property type="evidence" value="ECO:0007669"/>
    <property type="project" value="UniProtKB-UniRule"/>
</dbReference>
<evidence type="ECO:0000256" key="1">
    <source>
        <dbReference type="ARBA" id="ARBA00022490"/>
    </source>
</evidence>
<keyword evidence="8 11" id="KW-0234">DNA repair</keyword>
<dbReference type="GO" id="GO:0003677">
    <property type="term" value="F:DNA binding"/>
    <property type="evidence" value="ECO:0007669"/>
    <property type="project" value="UniProtKB-UniRule"/>
</dbReference>
<evidence type="ECO:0000256" key="8">
    <source>
        <dbReference type="ARBA" id="ARBA00023204"/>
    </source>
</evidence>
<keyword evidence="1 11" id="KW-0963">Cytoplasm</keyword>
<proteinExistence type="inferred from homology"/>
<accession>A0A1J5UJA6</accession>
<evidence type="ECO:0000313" key="15">
    <source>
        <dbReference type="EMBL" id="OIR24343.1"/>
    </source>
</evidence>
<reference evidence="14 17" key="3">
    <citation type="submission" date="2017-11" db="EMBL/GenBank/DDBJ databases">
        <title>Genome sequence of the bacterial symbiont EPR9N from a vent mussel Bathymodiolus thermophilus.</title>
        <authorList>
            <person name="Won Y.-J."/>
        </authorList>
    </citation>
    <scope>NUCLEOTIDE SEQUENCE [LARGE SCALE GENOMIC DNA]</scope>
    <source>
        <strain evidence="14 17">EPR9N</strain>
    </source>
</reference>
<feature type="domain" description="ABC transporter" evidence="13">
    <location>
        <begin position="4"/>
        <end position="246"/>
    </location>
</feature>
<dbReference type="InterPro" id="IPR003593">
    <property type="entry name" value="AAA+_ATPase"/>
</dbReference>
<dbReference type="CDD" id="cd03221">
    <property type="entry name" value="ABCF_EF-3"/>
    <property type="match status" value="1"/>
</dbReference>
<dbReference type="GO" id="GO:0043022">
    <property type="term" value="F:ribosome binding"/>
    <property type="evidence" value="ECO:0007669"/>
    <property type="project" value="UniProtKB-UniRule"/>
</dbReference>
<dbReference type="EC" id="3.6.1.-" evidence="11"/>
<dbReference type="PANTHER" id="PTHR42855:SF1">
    <property type="entry name" value="ABC TRANSPORTER DOMAIN-CONTAINING PROTEIN"/>
    <property type="match status" value="1"/>
</dbReference>
<feature type="binding site" evidence="11">
    <location>
        <begin position="36"/>
        <end position="43"/>
    </location>
    <ligand>
        <name>ATP</name>
        <dbReference type="ChEBI" id="CHEBI:30616"/>
        <label>1</label>
    </ligand>
</feature>
<dbReference type="Proteomes" id="UP000278334">
    <property type="component" value="Chromosome"/>
</dbReference>
<dbReference type="InterPro" id="IPR037118">
    <property type="entry name" value="Val-tRNA_synth_C_sf"/>
</dbReference>
<keyword evidence="7 11" id="KW-0238">DNA-binding</keyword>
<evidence type="ECO:0000313" key="14">
    <source>
        <dbReference type="EMBL" id="AYQ56516.1"/>
    </source>
</evidence>
<feature type="coiled-coil region" evidence="11">
    <location>
        <begin position="563"/>
        <end position="615"/>
    </location>
</feature>
<dbReference type="InterPro" id="IPR027417">
    <property type="entry name" value="P-loop_NTPase"/>
</dbReference>
<dbReference type="Gene3D" id="1.10.287.380">
    <property type="entry name" value="Valyl-tRNA synthetase, C-terminal domain"/>
    <property type="match status" value="1"/>
</dbReference>
<dbReference type="Proteomes" id="UP000182798">
    <property type="component" value="Unassembled WGS sequence"/>
</dbReference>
<dbReference type="InterPro" id="IPR032524">
    <property type="entry name" value="ABC_tran_C"/>
</dbReference>
<feature type="region of interest" description="Disordered" evidence="12">
    <location>
        <begin position="536"/>
        <end position="558"/>
    </location>
</feature>
<dbReference type="FunFam" id="3.40.50.300:FF:000309">
    <property type="entry name" value="ABC transporter ATP-binding protein"/>
    <property type="match status" value="1"/>
</dbReference>
<gene>
    <name evidence="11" type="primary">uup</name>
    <name evidence="15" type="ORF">BGC33_10105</name>
    <name evidence="14" type="ORF">MS2017_0788</name>
</gene>
<keyword evidence="4 11" id="KW-0227">DNA damage</keyword>
<evidence type="ECO:0000256" key="3">
    <source>
        <dbReference type="ARBA" id="ARBA00022741"/>
    </source>
</evidence>
<dbReference type="PROSITE" id="PS50893">
    <property type="entry name" value="ABC_TRANSPORTER_2"/>
    <property type="match status" value="2"/>
</dbReference>
<dbReference type="SUPFAM" id="SSF52540">
    <property type="entry name" value="P-loop containing nucleoside triphosphate hydrolases"/>
    <property type="match status" value="2"/>
</dbReference>
<dbReference type="InterPro" id="IPR051309">
    <property type="entry name" value="ABCF_ATPase"/>
</dbReference>
<dbReference type="HAMAP" id="MF_00848">
    <property type="entry name" value="Uup"/>
    <property type="match status" value="1"/>
</dbReference>
<evidence type="ECO:0000256" key="5">
    <source>
        <dbReference type="ARBA" id="ARBA00022801"/>
    </source>
</evidence>
<evidence type="ECO:0000256" key="6">
    <source>
        <dbReference type="ARBA" id="ARBA00022840"/>
    </source>
</evidence>
<evidence type="ECO:0000256" key="10">
    <source>
        <dbReference type="ARBA" id="ARBA00061478"/>
    </source>
</evidence>
<reference evidence="15" key="2">
    <citation type="journal article" date="2017" name="Stand. Genomic Sci.">
        <title>Genome sequence of the sulfur-oxidizing Bathymodiolus thermophilus gill endosymbiont.</title>
        <authorList>
            <person name="Ponnudurai R."/>
            <person name="Sayavedra L."/>
            <person name="Kleiner M."/>
            <person name="Heiden S.E."/>
            <person name="Thurmer A."/>
            <person name="Felbeck H."/>
            <person name="Schluter R."/>
            <person name="Sievert S.M."/>
            <person name="Daniel R."/>
            <person name="Schweder T."/>
            <person name="Markert S."/>
        </authorList>
    </citation>
    <scope>NUCLEOTIDE SEQUENCE</scope>
    <source>
        <strain evidence="15">BAT/CrabSpa'14</strain>
    </source>
</reference>
<dbReference type="RefSeq" id="WP_071564738.1">
    <property type="nucleotide sequence ID" value="NZ_CAESAR020000113.1"/>
</dbReference>
<dbReference type="GO" id="GO:0006281">
    <property type="term" value="P:DNA repair"/>
    <property type="evidence" value="ECO:0007669"/>
    <property type="project" value="UniProtKB-KW"/>
</dbReference>
<dbReference type="InterPro" id="IPR043686">
    <property type="entry name" value="Uup"/>
</dbReference>
<keyword evidence="2 11" id="KW-0677">Repeat</keyword>
<comment type="subcellular location">
    <subcellularLocation>
        <location evidence="11">Cytoplasm</location>
    </subcellularLocation>
    <text evidence="11">Associates with ribosomes.</text>
</comment>
<dbReference type="SMART" id="SM00382">
    <property type="entry name" value="AAA"/>
    <property type="match status" value="2"/>
</dbReference>
<dbReference type="FunFam" id="3.40.50.300:FF:000011">
    <property type="entry name" value="Putative ABC transporter ATP-binding component"/>
    <property type="match status" value="1"/>
</dbReference>
<dbReference type="InterPro" id="IPR017871">
    <property type="entry name" value="ABC_transporter-like_CS"/>
</dbReference>
<dbReference type="GO" id="GO:0005524">
    <property type="term" value="F:ATP binding"/>
    <property type="evidence" value="ECO:0007669"/>
    <property type="project" value="UniProtKB-UniRule"/>
</dbReference>
<evidence type="ECO:0000256" key="4">
    <source>
        <dbReference type="ARBA" id="ARBA00022763"/>
    </source>
</evidence>
<dbReference type="Pfam" id="PF16326">
    <property type="entry name" value="ABC_tran_CTD"/>
    <property type="match status" value="1"/>
</dbReference>
<name>A0A1J5UJA6_9GAMM</name>
<keyword evidence="5 11" id="KW-0378">Hydrolase</keyword>
<dbReference type="KEGG" id="bthg:MS2017_0788"/>
<evidence type="ECO:0000256" key="9">
    <source>
        <dbReference type="ARBA" id="ARBA00049360"/>
    </source>
</evidence>
<evidence type="ECO:0000256" key="7">
    <source>
        <dbReference type="ARBA" id="ARBA00023125"/>
    </source>
</evidence>
<keyword evidence="6 11" id="KW-0067">ATP-binding</keyword>
<dbReference type="Pfam" id="PF00005">
    <property type="entry name" value="ABC_tran"/>
    <property type="match status" value="2"/>
</dbReference>
<reference evidence="16" key="1">
    <citation type="submission" date="2016-09" db="EMBL/GenBank/DDBJ databases">
        <title>Genome Sequence of Bathymodiolus thermophilus sulfur-oxidizing gill endosymbiont.</title>
        <authorList>
            <person name="Ponnudurai R."/>
            <person name="Kleiner M."/>
            <person name="Sayavedra L."/>
            <person name="Thuermer A."/>
            <person name="Felbeck H."/>
            <person name="Schlueter R."/>
            <person name="Schweder T."/>
            <person name="Markert S."/>
        </authorList>
    </citation>
    <scope>NUCLEOTIDE SEQUENCE [LARGE SCALE GENOMIC DNA]</scope>
    <source>
        <strain evidence="16">BAT/CrabSpa'14</strain>
    </source>
</reference>
<feature type="binding site" evidence="11">
    <location>
        <begin position="347"/>
        <end position="354"/>
    </location>
    <ligand>
        <name>ATP</name>
        <dbReference type="ChEBI" id="CHEBI:30616"/>
        <label>2</label>
    </ligand>
</feature>
<evidence type="ECO:0000256" key="2">
    <source>
        <dbReference type="ARBA" id="ARBA00022737"/>
    </source>
</evidence>
<feature type="domain" description="ABC transporter" evidence="13">
    <location>
        <begin position="315"/>
        <end position="533"/>
    </location>
</feature>
<evidence type="ECO:0000313" key="16">
    <source>
        <dbReference type="Proteomes" id="UP000182798"/>
    </source>
</evidence>
<keyword evidence="11" id="KW-0175">Coiled coil</keyword>